<gene>
    <name evidence="1" type="ORF">GCM10025751_03090</name>
</gene>
<proteinExistence type="predicted"/>
<dbReference type="AlphaFoldDB" id="A0AAV3UBB5"/>
<comment type="caution">
    <text evidence="1">The sequence shown here is derived from an EMBL/GenBank/DDBJ whole genome shotgun (WGS) entry which is preliminary data.</text>
</comment>
<protein>
    <submittedName>
        <fullName evidence="1">Uncharacterized protein</fullName>
    </submittedName>
</protein>
<accession>A0AAV3UBB5</accession>
<keyword evidence="2" id="KW-1185">Reference proteome</keyword>
<reference evidence="1 2" key="1">
    <citation type="journal article" date="2019" name="Int. J. Syst. Evol. Microbiol.">
        <title>The Global Catalogue of Microorganisms (GCM) 10K type strain sequencing project: providing services to taxonomists for standard genome sequencing and annotation.</title>
        <authorList>
            <consortium name="The Broad Institute Genomics Platform"/>
            <consortium name="The Broad Institute Genome Sequencing Center for Infectious Disease"/>
            <person name="Wu L."/>
            <person name="Ma J."/>
        </authorList>
    </citation>
    <scope>NUCLEOTIDE SEQUENCE [LARGE SCALE GENOMIC DNA]</scope>
    <source>
        <strain evidence="1 2">JCM 17504</strain>
    </source>
</reference>
<evidence type="ECO:0000313" key="2">
    <source>
        <dbReference type="Proteomes" id="UP001501729"/>
    </source>
</evidence>
<organism evidence="1 2">
    <name type="scientific">Haladaptatus pallidirubidus</name>
    <dbReference type="NCBI Taxonomy" id="1008152"/>
    <lineage>
        <taxon>Archaea</taxon>
        <taxon>Methanobacteriati</taxon>
        <taxon>Methanobacteriota</taxon>
        <taxon>Stenosarchaea group</taxon>
        <taxon>Halobacteria</taxon>
        <taxon>Halobacteriales</taxon>
        <taxon>Haladaptataceae</taxon>
        <taxon>Haladaptatus</taxon>
    </lineage>
</organism>
<evidence type="ECO:0000313" key="1">
    <source>
        <dbReference type="EMBL" id="GAA5041192.1"/>
    </source>
</evidence>
<dbReference type="Proteomes" id="UP001501729">
    <property type="component" value="Unassembled WGS sequence"/>
</dbReference>
<sequence>MQGHLATMNSGSVDVAATEYTVSDDGEHLSTTLQIRNPTRRDIVFSSGILHAHDGDVQLTDGTTTSLDGVRIPAGETVETTIHIDLNSEQSSEAKTAIESESVTLSGTIRGEIGEKGVSIPVTTGEGQ</sequence>
<dbReference type="InterPro" id="IPR013783">
    <property type="entry name" value="Ig-like_fold"/>
</dbReference>
<dbReference type="Gene3D" id="2.60.40.10">
    <property type="entry name" value="Immunoglobulins"/>
    <property type="match status" value="1"/>
</dbReference>
<name>A0AAV3UBB5_9EURY</name>
<dbReference type="EMBL" id="BAABKX010000001">
    <property type="protein sequence ID" value="GAA5041192.1"/>
    <property type="molecule type" value="Genomic_DNA"/>
</dbReference>